<comment type="caution">
    <text evidence="1">The sequence shown here is derived from an EMBL/GenBank/DDBJ whole genome shotgun (WGS) entry which is preliminary data.</text>
</comment>
<gene>
    <name evidence="1" type="ORF">NLI96_g8376</name>
</gene>
<accession>A0AAD5UXP6</accession>
<sequence>MNATQSKDRRYLELAQSLQRLSRAMGQTADLCEHLKVNLDAMKSLAANHAAQFMTVAADLNPEPDEVEQKEEL</sequence>
<dbReference type="EMBL" id="JANAWD010000377">
    <property type="protein sequence ID" value="KAJ3480402.1"/>
    <property type="molecule type" value="Genomic_DNA"/>
</dbReference>
<proteinExistence type="predicted"/>
<dbReference type="AlphaFoldDB" id="A0AAD5UXP6"/>
<keyword evidence="2" id="KW-1185">Reference proteome</keyword>
<evidence type="ECO:0000313" key="1">
    <source>
        <dbReference type="EMBL" id="KAJ3480402.1"/>
    </source>
</evidence>
<name>A0AAD5UXP6_9APHY</name>
<organism evidence="1 2">
    <name type="scientific">Meripilus lineatus</name>
    <dbReference type="NCBI Taxonomy" id="2056292"/>
    <lineage>
        <taxon>Eukaryota</taxon>
        <taxon>Fungi</taxon>
        <taxon>Dikarya</taxon>
        <taxon>Basidiomycota</taxon>
        <taxon>Agaricomycotina</taxon>
        <taxon>Agaricomycetes</taxon>
        <taxon>Polyporales</taxon>
        <taxon>Meripilaceae</taxon>
        <taxon>Meripilus</taxon>
    </lineage>
</organism>
<evidence type="ECO:0000313" key="2">
    <source>
        <dbReference type="Proteomes" id="UP001212997"/>
    </source>
</evidence>
<dbReference type="Proteomes" id="UP001212997">
    <property type="component" value="Unassembled WGS sequence"/>
</dbReference>
<reference evidence="1" key="1">
    <citation type="submission" date="2022-07" db="EMBL/GenBank/DDBJ databases">
        <title>Genome Sequence of Physisporinus lineatus.</title>
        <authorList>
            <person name="Buettner E."/>
        </authorList>
    </citation>
    <scope>NUCLEOTIDE SEQUENCE</scope>
    <source>
        <strain evidence="1">VT162</strain>
    </source>
</reference>
<protein>
    <submittedName>
        <fullName evidence="1">Uncharacterized protein</fullName>
    </submittedName>
</protein>